<dbReference type="Proteomes" id="UP000230055">
    <property type="component" value="Unassembled WGS sequence"/>
</dbReference>
<protein>
    <submittedName>
        <fullName evidence="1">Uncharacterized protein</fullName>
    </submittedName>
</protein>
<accession>A0A2M7R8B1</accession>
<dbReference type="EMBL" id="PFLX01000037">
    <property type="protein sequence ID" value="PIY90832.1"/>
    <property type="molecule type" value="Genomic_DNA"/>
</dbReference>
<proteinExistence type="predicted"/>
<reference evidence="2" key="1">
    <citation type="submission" date="2017-09" db="EMBL/GenBank/DDBJ databases">
        <title>Depth-based differentiation of microbial function through sediment-hosted aquifers and enrichment of novel symbionts in the deep terrestrial subsurface.</title>
        <authorList>
            <person name="Probst A.J."/>
            <person name="Ladd B."/>
            <person name="Jarett J.K."/>
            <person name="Geller-Mcgrath D.E."/>
            <person name="Sieber C.M.K."/>
            <person name="Emerson J.B."/>
            <person name="Anantharaman K."/>
            <person name="Thomas B.C."/>
            <person name="Malmstrom R."/>
            <person name="Stieglmeier M."/>
            <person name="Klingl A."/>
            <person name="Woyke T."/>
            <person name="Ryan C.M."/>
            <person name="Banfield J.F."/>
        </authorList>
    </citation>
    <scope>NUCLEOTIDE SEQUENCE [LARGE SCALE GENOMIC DNA]</scope>
</reference>
<evidence type="ECO:0000313" key="2">
    <source>
        <dbReference type="Proteomes" id="UP000230055"/>
    </source>
</evidence>
<gene>
    <name evidence="1" type="ORF">COY72_01415</name>
</gene>
<comment type="caution">
    <text evidence="1">The sequence shown here is derived from an EMBL/GenBank/DDBJ whole genome shotgun (WGS) entry which is preliminary data.</text>
</comment>
<organism evidence="1 2">
    <name type="scientific">Candidatus Nealsonbacteria bacterium CG_4_10_14_0_8_um_filter_35_10</name>
    <dbReference type="NCBI Taxonomy" id="1974683"/>
    <lineage>
        <taxon>Bacteria</taxon>
        <taxon>Candidatus Nealsoniibacteriota</taxon>
    </lineage>
</organism>
<sequence>MGPYFQFTKKFKFCKTENVCLSDKINKNEADEKPASSLRIDNWSFFFCQMSNKGRKERRTVLRYS</sequence>
<evidence type="ECO:0000313" key="1">
    <source>
        <dbReference type="EMBL" id="PIY90832.1"/>
    </source>
</evidence>
<dbReference type="AlphaFoldDB" id="A0A2M7R8B1"/>
<name>A0A2M7R8B1_9BACT</name>